<keyword evidence="2" id="KW-1185">Reference proteome</keyword>
<reference evidence="1 2" key="2">
    <citation type="journal article" date="2023" name="Plant Pathol.">
        <title>Dismantling and reorganizing Pseudomonas marginalis sensu#lato.</title>
        <authorList>
            <person name="Sawada H."/>
            <person name="Fujikawa T."/>
            <person name="Satou M."/>
        </authorList>
    </citation>
    <scope>NUCLEOTIDE SEQUENCE [LARGE SCALE GENOMIC DNA]</scope>
    <source>
        <strain evidence="1 2">MAFF 302046</strain>
    </source>
</reference>
<sequence>MKTDNPAARTLKVLRKLQETPMAASCKDSWCAALGIPTGNDSNLLMKLGAFMANPTEAVRIMNEKFPALRSQTDAWHLKFMSGITCQQLNAQLATFSASYRPVNNDFLEVMNHMIGTACYDVIPEQKISDSRAMLSELIDSVLSSNLEEKVKNYVVKSIRRIISALEDYEITGSIPVIESIEIMAGHVFTNEQFRISMNSDIGNKIFGVIGAIADAMAIAAGVPPTLWKQIGSSFVGKLTSE</sequence>
<organism evidence="1 2">
    <name type="scientific">Pseudomonas morbosilactucae</name>
    <dbReference type="NCBI Taxonomy" id="2938197"/>
    <lineage>
        <taxon>Bacteria</taxon>
        <taxon>Pseudomonadati</taxon>
        <taxon>Pseudomonadota</taxon>
        <taxon>Gammaproteobacteria</taxon>
        <taxon>Pseudomonadales</taxon>
        <taxon>Pseudomonadaceae</taxon>
        <taxon>Pseudomonas</taxon>
    </lineage>
</organism>
<comment type="caution">
    <text evidence="1">The sequence shown here is derived from an EMBL/GenBank/DDBJ whole genome shotgun (WGS) entry which is preliminary data.</text>
</comment>
<dbReference type="EMBL" id="JALQCX010000013">
    <property type="protein sequence ID" value="MCK9814422.1"/>
    <property type="molecule type" value="Genomic_DNA"/>
</dbReference>
<evidence type="ECO:0000313" key="1">
    <source>
        <dbReference type="EMBL" id="MCK9814422.1"/>
    </source>
</evidence>
<dbReference type="Proteomes" id="UP001155163">
    <property type="component" value="Unassembled WGS sequence"/>
</dbReference>
<gene>
    <name evidence="1" type="ORF">M1B35_09830</name>
</gene>
<dbReference type="RefSeq" id="WP_268261803.1">
    <property type="nucleotide sequence ID" value="NZ_JALQCX010000013.1"/>
</dbReference>
<accession>A0ABT0JEZ2</accession>
<evidence type="ECO:0000313" key="2">
    <source>
        <dbReference type="Proteomes" id="UP001155163"/>
    </source>
</evidence>
<reference evidence="1 2" key="1">
    <citation type="journal article" date="2022" name="Int. J. Syst. Evol. Microbiol.">
        <title>Pseudomonas aegrilactucae sp. nov. and Pseudomonas morbosilactucae sp. nov., pathogens causing bacterial rot of lettuce in Japan.</title>
        <authorList>
            <person name="Sawada H."/>
            <person name="Fujikawa T."/>
            <person name="Satou M."/>
        </authorList>
    </citation>
    <scope>NUCLEOTIDE SEQUENCE [LARGE SCALE GENOMIC DNA]</scope>
    <source>
        <strain evidence="1 2">MAFF 302046</strain>
    </source>
</reference>
<proteinExistence type="predicted"/>
<name>A0ABT0JEZ2_9PSED</name>
<protein>
    <submittedName>
        <fullName evidence="1">Uncharacterized protein</fullName>
    </submittedName>
</protein>